<reference evidence="1" key="1">
    <citation type="journal article" date="2014" name="J. Antimicrob. Chemother.">
        <title>Characterization of an IncN2-type blaNDM-1-carrying plasmid in Escherichia coli ST131 and Klebsiella pneumoniae ST11 and ST15 isolates in Thailand.</title>
        <authorList>
            <person name="Netikul T."/>
            <person name="Sidjabat H.E."/>
            <person name="Paterson D.L."/>
            <person name="Kamolvit W."/>
            <person name="Tantisiriwat W."/>
            <person name="Steen J.A."/>
            <person name="Kiratisin P."/>
        </authorList>
    </citation>
    <scope>NUCLEOTIDE SEQUENCE</scope>
    <source>
        <strain evidence="1">ECS01</strain>
        <plasmid evidence="1">pNDM-ECS01</plasmid>
    </source>
</reference>
<organism evidence="1">
    <name type="scientific">Escherichia coli</name>
    <dbReference type="NCBI Taxonomy" id="562"/>
    <lineage>
        <taxon>Bacteria</taxon>
        <taxon>Pseudomonadati</taxon>
        <taxon>Pseudomonadota</taxon>
        <taxon>Gammaproteobacteria</taxon>
        <taxon>Enterobacterales</taxon>
        <taxon>Enterobacteriaceae</taxon>
        <taxon>Escherichia</taxon>
    </lineage>
</organism>
<sequence length="110" mass="12633">MTERQQNRNICVVGKVKDGMTIDTSKIKIEDVSERIISIDDSFNTVDATLSLRTVMRNVATRIYLPSVLKGACPAFEAWADKRSVGEKLPRGKYFKSREFIRQFKIQNYV</sequence>
<gene>
    <name evidence="1" type="ORF">ECS01_0056</name>
</gene>
<keyword evidence="1" id="KW-0614">Plasmid</keyword>
<accession>A0A023PXY3</accession>
<dbReference type="AlphaFoldDB" id="A0A023PXY3"/>
<proteinExistence type="predicted"/>
<dbReference type="RefSeq" id="WP_015060077.1">
    <property type="nucleotide sequence ID" value="NC_015872.1"/>
</dbReference>
<evidence type="ECO:0000313" key="1">
    <source>
        <dbReference type="EMBL" id="AHX39469.1"/>
    </source>
</evidence>
<dbReference type="EMBL" id="KJ413946">
    <property type="protein sequence ID" value="AHX39469.1"/>
    <property type="molecule type" value="Genomic_DNA"/>
</dbReference>
<geneLocation type="plasmid" evidence="1">
    <name>pNDM-ECS01</name>
</geneLocation>
<name>A0A023PXY3_ECOLX</name>
<dbReference type="PATRIC" id="fig|562.6973.peg.3410"/>
<protein>
    <submittedName>
        <fullName evidence="1">Uncharacterized protein</fullName>
    </submittedName>
</protein>